<organism evidence="1 2">
    <name type="scientific">Litomosoides sigmodontis</name>
    <name type="common">Filarial nematode worm</name>
    <dbReference type="NCBI Taxonomy" id="42156"/>
    <lineage>
        <taxon>Eukaryota</taxon>
        <taxon>Metazoa</taxon>
        <taxon>Ecdysozoa</taxon>
        <taxon>Nematoda</taxon>
        <taxon>Chromadorea</taxon>
        <taxon>Rhabditida</taxon>
        <taxon>Spirurina</taxon>
        <taxon>Spiruromorpha</taxon>
        <taxon>Filarioidea</taxon>
        <taxon>Onchocercidae</taxon>
        <taxon>Litomosoides</taxon>
    </lineage>
</organism>
<dbReference type="EMBL" id="UYRX01000022">
    <property type="protein sequence ID" value="VDK69517.1"/>
    <property type="molecule type" value="Genomic_DNA"/>
</dbReference>
<dbReference type="AlphaFoldDB" id="A0A3P6SBI7"/>
<evidence type="ECO:0000313" key="2">
    <source>
        <dbReference type="Proteomes" id="UP000277928"/>
    </source>
</evidence>
<dbReference type="OMA" id="FMREFIT"/>
<protein>
    <submittedName>
        <fullName evidence="1">Uncharacterized protein</fullName>
    </submittedName>
</protein>
<reference evidence="1 2" key="1">
    <citation type="submission" date="2018-08" db="EMBL/GenBank/DDBJ databases">
        <authorList>
            <person name="Laetsch R D."/>
            <person name="Stevens L."/>
            <person name="Kumar S."/>
            <person name="Blaxter L. M."/>
        </authorList>
    </citation>
    <scope>NUCLEOTIDE SEQUENCE [LARGE SCALE GENOMIC DNA]</scope>
</reference>
<name>A0A3P6SBI7_LITSI</name>
<proteinExistence type="predicted"/>
<evidence type="ECO:0000313" key="1">
    <source>
        <dbReference type="EMBL" id="VDK69517.1"/>
    </source>
</evidence>
<accession>A0A3P6SBI7</accession>
<dbReference type="OrthoDB" id="5870644at2759"/>
<sequence length="97" mass="11029">MLSQIGEEKCNSTLVDLVLYSESDQQAVSDKSVSSNNHPAASSGIKRKCFDGEKCFDNSSQKLLRTLQEKFTSSKRFHKVLVLRGFFMREFITKSMK</sequence>
<keyword evidence="2" id="KW-1185">Reference proteome</keyword>
<dbReference type="Proteomes" id="UP000277928">
    <property type="component" value="Unassembled WGS sequence"/>
</dbReference>
<gene>
    <name evidence="1" type="ORF">NLS_LOCUS799</name>
</gene>